<dbReference type="Gene3D" id="3.30.1330.10">
    <property type="entry name" value="PurM-like, N-terminal domain"/>
    <property type="match status" value="2"/>
</dbReference>
<dbReference type="SUPFAM" id="SSF55326">
    <property type="entry name" value="PurM N-terminal domain-like"/>
    <property type="match status" value="2"/>
</dbReference>
<reference evidence="4" key="2">
    <citation type="submission" date="2025-09" db="UniProtKB">
        <authorList>
            <consortium name="Ensembl"/>
        </authorList>
    </citation>
    <scope>IDENTIFICATION</scope>
</reference>
<dbReference type="Pfam" id="PF02769">
    <property type="entry name" value="AIRS_C"/>
    <property type="match status" value="1"/>
</dbReference>
<feature type="region of interest" description="Disordered" evidence="1">
    <location>
        <begin position="335"/>
        <end position="356"/>
    </location>
</feature>
<proteinExistence type="predicted"/>
<dbReference type="InterPro" id="IPR036676">
    <property type="entry name" value="PurM-like_C_sf"/>
</dbReference>
<name>A0A8B9DSK7_ANSCY</name>
<dbReference type="CDD" id="cd02204">
    <property type="entry name" value="PurL_repeat2"/>
    <property type="match status" value="1"/>
</dbReference>
<evidence type="ECO:0000256" key="1">
    <source>
        <dbReference type="SAM" id="MobiDB-lite"/>
    </source>
</evidence>
<dbReference type="PANTHER" id="PTHR10099:SF1">
    <property type="entry name" value="PHOSPHORIBOSYLFORMYLGLYCINAMIDINE SYNTHASE"/>
    <property type="match status" value="1"/>
</dbReference>
<dbReference type="InterPro" id="IPR036921">
    <property type="entry name" value="PurM-like_N_sf"/>
</dbReference>
<dbReference type="GO" id="GO:0004642">
    <property type="term" value="F:phosphoribosylformylglycinamidine synthase activity"/>
    <property type="evidence" value="ECO:0007669"/>
    <property type="project" value="TreeGrafter"/>
</dbReference>
<dbReference type="InterPro" id="IPR010918">
    <property type="entry name" value="PurM-like_C_dom"/>
</dbReference>
<reference evidence="4" key="1">
    <citation type="submission" date="2025-08" db="UniProtKB">
        <authorList>
            <consortium name="Ensembl"/>
        </authorList>
    </citation>
    <scope>IDENTIFICATION</scope>
</reference>
<feature type="domain" description="PurM-like C-terminal" evidence="2">
    <location>
        <begin position="241"/>
        <end position="292"/>
    </location>
</feature>
<dbReference type="Proteomes" id="UP000694521">
    <property type="component" value="Unplaced"/>
</dbReference>
<dbReference type="PANTHER" id="PTHR10099">
    <property type="entry name" value="PHOSPHORIBOSYLFORMYLGLYCINAMIDINE SYNTHASE"/>
    <property type="match status" value="1"/>
</dbReference>
<dbReference type="AlphaFoldDB" id="A0A8B9DSK7"/>
<dbReference type="GO" id="GO:0005737">
    <property type="term" value="C:cytoplasm"/>
    <property type="evidence" value="ECO:0007669"/>
    <property type="project" value="TreeGrafter"/>
</dbReference>
<feature type="domain" description="FGAR-AT PurM N-terminal-like" evidence="3">
    <location>
        <begin position="422"/>
        <end position="567"/>
    </location>
</feature>
<dbReference type="Gene3D" id="3.90.650.10">
    <property type="entry name" value="PurM-like C-terminal domain"/>
    <property type="match status" value="1"/>
</dbReference>
<protein>
    <submittedName>
        <fullName evidence="4">Uncharacterized protein</fullName>
    </submittedName>
</protein>
<dbReference type="Ensembl" id="ENSACDT00005011614.1">
    <property type="protein sequence ID" value="ENSACDP00005009664.1"/>
    <property type="gene ID" value="ENSACDG00005007059.1"/>
</dbReference>
<keyword evidence="5" id="KW-1185">Reference proteome</keyword>
<sequence>MSPPAHVPVSPMNATTHEGVPVRHWFFRGRLVVDGREVPQSLLQSLVGTQRSSNPNNVIKFCDNSSAIRGVPVTALWPQDPARPSPFEKRTTTRHVIFTAETHNFPTAVAPFSGATTGTGGRIRDVQCTGRGAHVIAGTAGYSFGNLLLPGETPNPPGTPRNYASPMEPPNRTAGPPNLTILGCPLGVPRVSPSVLRVPQVSPGCSWVSPSVFPGCLWVSPGCPWVSLRCPHGVPCAPPQVQGDNAEERDLGAVQRGDPEMEQKMNRVLRGCVESGEHNPICSIHDQGAGGNGHGDVRGACGVTWGHEGDTGHTGTWGHKGDAWGHTGTHGVTRGHEGDTWGHTGTWGRVGSHGDRRRACGVTRGHKGDAWVCPHPLHVPLHVPHDTPQPLSPPCPHRVPTVSPPCPHVHVPPSDSCPGPQVDRSVTGLVAQQQCVGPLHTPLADVAVVALSHFDTVGAATALGEQPIKGLLDPAAGARLALTEALTNLVFARITELKDVKCSGNWMWGAKTGAEGGALVAACEGLVELLHRLGVAIDGGKDSLSMAARVGTDTVMAPGTLVISAYAVCPDITATVTPDLKCPDGKGVLLWVQLSPGRHRLGGSALAQVFSQLGDACPDLDEPGVLGAAFGVTQKLLEGGCWCVWGAYKGFMGGRAVWALAVLFAEEPGLVLEVPVGGSVAVCRRYQEAGVRCVPIGHSGPYGPDAMVRGRGDGAGGGPGWPRGAGWDGRWPWARPHVLCPLSPSRGSAGGVGRGIVHDIDHDIGHDVDHDIHHDVGHGIDHDVGRDVNHNVGYGIGHDVGHDVHHGIDHAIGHDVGHDVGHGIDHDVGHDVNHGVGHGIGHDVDRDVGHNVDHDISHDVDHDVGHDVDHDVHHDVGHGIDHDIGHDVSHGVGHGIGHDVDHDVGHNVDHDISHDVNHDVGHDVDHAIGHDVDHDVHHDVGHGIDHDIGHHVNHGVGHGIGHDVDHDVGHNVDHDIDHDINHDVDHDVDHDVGHDVDHDVGHDVGHDVNHVVGHDVVWP</sequence>
<evidence type="ECO:0000259" key="2">
    <source>
        <dbReference type="Pfam" id="PF02769"/>
    </source>
</evidence>
<evidence type="ECO:0000259" key="3">
    <source>
        <dbReference type="Pfam" id="PF22689"/>
    </source>
</evidence>
<accession>A0A8B9DSK7</accession>
<evidence type="ECO:0000313" key="4">
    <source>
        <dbReference type="Ensembl" id="ENSACDP00005009664.1"/>
    </source>
</evidence>
<dbReference type="Pfam" id="PF22689">
    <property type="entry name" value="FGAR-AT_PurM_N-like"/>
    <property type="match status" value="1"/>
</dbReference>
<organism evidence="4 5">
    <name type="scientific">Anser cygnoides</name>
    <name type="common">Swan goose</name>
    <dbReference type="NCBI Taxonomy" id="8845"/>
    <lineage>
        <taxon>Eukaryota</taxon>
        <taxon>Metazoa</taxon>
        <taxon>Chordata</taxon>
        <taxon>Craniata</taxon>
        <taxon>Vertebrata</taxon>
        <taxon>Euteleostomi</taxon>
        <taxon>Archelosauria</taxon>
        <taxon>Archosauria</taxon>
        <taxon>Dinosauria</taxon>
        <taxon>Saurischia</taxon>
        <taxon>Theropoda</taxon>
        <taxon>Coelurosauria</taxon>
        <taxon>Aves</taxon>
        <taxon>Neognathae</taxon>
        <taxon>Galloanserae</taxon>
        <taxon>Anseriformes</taxon>
        <taxon>Anatidae</taxon>
        <taxon>Anserinae</taxon>
        <taxon>Anser</taxon>
    </lineage>
</organism>
<dbReference type="SUPFAM" id="SSF56042">
    <property type="entry name" value="PurM C-terminal domain-like"/>
    <property type="match status" value="2"/>
</dbReference>
<dbReference type="GO" id="GO:0006164">
    <property type="term" value="P:purine nucleotide biosynthetic process"/>
    <property type="evidence" value="ECO:0007669"/>
    <property type="project" value="TreeGrafter"/>
</dbReference>
<dbReference type="InterPro" id="IPR055181">
    <property type="entry name" value="FGAR-AT_PurM_N-like"/>
</dbReference>
<evidence type="ECO:0000313" key="5">
    <source>
        <dbReference type="Proteomes" id="UP000694521"/>
    </source>
</evidence>